<reference evidence="2 5" key="2">
    <citation type="submission" date="2021-02" db="EMBL/GenBank/DDBJ databases">
        <title>The genome of Marinomonas foliarum JZW.</title>
        <authorList>
            <person name="Sun M."/>
        </authorList>
    </citation>
    <scope>NUCLEOTIDE SEQUENCE [LARGE SCALE GENOMIC DNA]</scope>
    <source>
        <strain evidence="2 5">JZW</strain>
    </source>
</reference>
<dbReference type="AlphaFoldDB" id="A0A368ZKN5"/>
<reference evidence="3 4" key="1">
    <citation type="submission" date="2018-07" db="EMBL/GenBank/DDBJ databases">
        <title>Genomic Encyclopedia of Type Strains, Phase III (KMG-III): the genomes of soil and plant-associated and newly described type strains.</title>
        <authorList>
            <person name="Whitman W."/>
        </authorList>
    </citation>
    <scope>NUCLEOTIDE SEQUENCE [LARGE SCALE GENOMIC DNA]</scope>
    <source>
        <strain evidence="3 4">CECT 7731</strain>
    </source>
</reference>
<feature type="signal peptide" evidence="1">
    <location>
        <begin position="1"/>
        <end position="22"/>
    </location>
</feature>
<keyword evidence="1" id="KW-0732">Signal</keyword>
<evidence type="ECO:0000313" key="4">
    <source>
        <dbReference type="Proteomes" id="UP000253506"/>
    </source>
</evidence>
<accession>A0A368ZKN5</accession>
<sequence length="173" mass="18987">MKNIIATGIAATAISLSMNANASPMTYIDYTMGNIDYDNGADDGDYSAFTVSIDTLIIPLISVESIDFNDADILKFGIGASAGIGRVSQIYGLVHYNDYDDEDSDFSFRVGFNSSLADRLELRLSHTMYSDMDSLDNTKLSLGYYFTRNFSLAGNYQTADDYNILSATARLSF</sequence>
<evidence type="ECO:0000313" key="5">
    <source>
        <dbReference type="Proteomes" id="UP000644167"/>
    </source>
</evidence>
<evidence type="ECO:0008006" key="6">
    <source>
        <dbReference type="Google" id="ProtNLM"/>
    </source>
</evidence>
<proteinExistence type="predicted"/>
<dbReference type="Proteomes" id="UP000253506">
    <property type="component" value="Unassembled WGS sequence"/>
</dbReference>
<dbReference type="EMBL" id="CP070273">
    <property type="protein sequence ID" value="QRV24581.1"/>
    <property type="molecule type" value="Genomic_DNA"/>
</dbReference>
<evidence type="ECO:0000256" key="1">
    <source>
        <dbReference type="SAM" id="SignalP"/>
    </source>
</evidence>
<evidence type="ECO:0000313" key="2">
    <source>
        <dbReference type="EMBL" id="QRV24581.1"/>
    </source>
</evidence>
<name>A0A368ZKN5_9GAMM</name>
<protein>
    <recommendedName>
        <fullName evidence="6">Outer membrane protein with beta-barrel domain</fullName>
    </recommendedName>
</protein>
<organism evidence="3 4">
    <name type="scientific">Marinomonas foliarum</name>
    <dbReference type="NCBI Taxonomy" id="491950"/>
    <lineage>
        <taxon>Bacteria</taxon>
        <taxon>Pseudomonadati</taxon>
        <taxon>Pseudomonadota</taxon>
        <taxon>Gammaproteobacteria</taxon>
        <taxon>Oceanospirillales</taxon>
        <taxon>Oceanospirillaceae</taxon>
        <taxon>Marinomonas</taxon>
    </lineage>
</organism>
<feature type="chain" id="PRO_5016570470" description="Outer membrane protein with beta-barrel domain" evidence="1">
    <location>
        <begin position="23"/>
        <end position="173"/>
    </location>
</feature>
<evidence type="ECO:0000313" key="3">
    <source>
        <dbReference type="EMBL" id="RCW94648.1"/>
    </source>
</evidence>
<dbReference type="OrthoDB" id="6103681at2"/>
<keyword evidence="5" id="KW-1185">Reference proteome</keyword>
<dbReference type="EMBL" id="QPJQ01000044">
    <property type="protein sequence ID" value="RCW94648.1"/>
    <property type="molecule type" value="Genomic_DNA"/>
</dbReference>
<dbReference type="RefSeq" id="WP_114413510.1">
    <property type="nucleotide sequence ID" value="NZ_CP070273.1"/>
</dbReference>
<dbReference type="Proteomes" id="UP000644167">
    <property type="component" value="Chromosome"/>
</dbReference>
<gene>
    <name evidence="3" type="ORF">DFP77_14410</name>
    <name evidence="2" type="ORF">JSY38_03325</name>
</gene>